<dbReference type="EMBL" id="BARW01042327">
    <property type="protein sequence ID" value="GAJ21654.1"/>
    <property type="molecule type" value="Genomic_DNA"/>
</dbReference>
<name>X1UW07_9ZZZZ</name>
<proteinExistence type="predicted"/>
<organism evidence="1">
    <name type="scientific">marine sediment metagenome</name>
    <dbReference type="NCBI Taxonomy" id="412755"/>
    <lineage>
        <taxon>unclassified sequences</taxon>
        <taxon>metagenomes</taxon>
        <taxon>ecological metagenomes</taxon>
    </lineage>
</organism>
<sequence length="61" mass="7184">MKKKSLKTIFQQLKELLIPFEDSIKSNFIKNYTPLDCLVHLWSNLSKEQLENIFSSQLEPS</sequence>
<gene>
    <name evidence="1" type="ORF">S12H4_62802</name>
</gene>
<feature type="non-terminal residue" evidence="1">
    <location>
        <position position="61"/>
    </location>
</feature>
<accession>X1UW07</accession>
<dbReference type="AlphaFoldDB" id="X1UW07"/>
<comment type="caution">
    <text evidence="1">The sequence shown here is derived from an EMBL/GenBank/DDBJ whole genome shotgun (WGS) entry which is preliminary data.</text>
</comment>
<reference evidence="1" key="1">
    <citation type="journal article" date="2014" name="Front. Microbiol.">
        <title>High frequency of phylogenetically diverse reductive dehalogenase-homologous genes in deep subseafloor sedimentary metagenomes.</title>
        <authorList>
            <person name="Kawai M."/>
            <person name="Futagami T."/>
            <person name="Toyoda A."/>
            <person name="Takaki Y."/>
            <person name="Nishi S."/>
            <person name="Hori S."/>
            <person name="Arai W."/>
            <person name="Tsubouchi T."/>
            <person name="Morono Y."/>
            <person name="Uchiyama I."/>
            <person name="Ito T."/>
            <person name="Fujiyama A."/>
            <person name="Inagaki F."/>
            <person name="Takami H."/>
        </authorList>
    </citation>
    <scope>NUCLEOTIDE SEQUENCE</scope>
    <source>
        <strain evidence="1">Expedition CK06-06</strain>
    </source>
</reference>
<evidence type="ECO:0000313" key="1">
    <source>
        <dbReference type="EMBL" id="GAJ21654.1"/>
    </source>
</evidence>
<protein>
    <submittedName>
        <fullName evidence="1">Uncharacterized protein</fullName>
    </submittedName>
</protein>